<dbReference type="AlphaFoldDB" id="T1XMA8"/>
<organism evidence="1 2">
    <name type="scientific">Variovorax paradoxus B4</name>
    <dbReference type="NCBI Taxonomy" id="1246301"/>
    <lineage>
        <taxon>Bacteria</taxon>
        <taxon>Pseudomonadati</taxon>
        <taxon>Pseudomonadota</taxon>
        <taxon>Betaproteobacteria</taxon>
        <taxon>Burkholderiales</taxon>
        <taxon>Comamonadaceae</taxon>
        <taxon>Variovorax</taxon>
    </lineage>
</organism>
<proteinExistence type="predicted"/>
<dbReference type="Proteomes" id="UP000016223">
    <property type="component" value="Chromosome 2"/>
</dbReference>
<protein>
    <submittedName>
        <fullName evidence="1">Uncharacterized protein</fullName>
    </submittedName>
</protein>
<dbReference type="KEGG" id="vpd:VAPA_2c08780"/>
<sequence length="76" mass="8093">MLLDAATPDSSRQGASVMNDVVLWFFAMAPIVGSRISSQKGAAVAHRVAGGTPIGQSRPRHIVRDLRTLRSHEPGS</sequence>
<dbReference type="HOGENOM" id="CLU_2653464_0_0_4"/>
<reference evidence="1 2" key="1">
    <citation type="submission" date="2012-10" db="EMBL/GenBank/DDBJ databases">
        <title>Genome sequence of Variovorax paradoxus B4.</title>
        <authorList>
            <person name="Schuldes J."/>
            <person name="Brandt U."/>
            <person name="Hiessl S."/>
            <person name="Wuebbeler J.H."/>
            <person name="Thuermer A."/>
            <person name="Steinbuechel A."/>
            <person name="Daniel R."/>
        </authorList>
    </citation>
    <scope>NUCLEOTIDE SEQUENCE [LARGE SCALE GENOMIC DNA]</scope>
    <source>
        <strain evidence="1 2">B4</strain>
    </source>
</reference>
<evidence type="ECO:0000313" key="2">
    <source>
        <dbReference type="Proteomes" id="UP000016223"/>
    </source>
</evidence>
<dbReference type="EMBL" id="CP003912">
    <property type="protein sequence ID" value="AGU53434.1"/>
    <property type="molecule type" value="Genomic_DNA"/>
</dbReference>
<evidence type="ECO:0000313" key="1">
    <source>
        <dbReference type="EMBL" id="AGU53434.1"/>
    </source>
</evidence>
<gene>
    <name evidence="1" type="ORF">VAPA_2c08780</name>
</gene>
<name>T1XMA8_VARPD</name>
<accession>T1XMA8</accession>